<dbReference type="AlphaFoldDB" id="A0A6S6QRV9"/>
<protein>
    <submittedName>
        <fullName evidence="1">Uncharacterized protein</fullName>
    </submittedName>
</protein>
<dbReference type="PROSITE" id="PS51257">
    <property type="entry name" value="PROKAR_LIPOPROTEIN"/>
    <property type="match status" value="1"/>
</dbReference>
<organism evidence="1 2">
    <name type="scientific">Anaerocolumna cellulosilytica</name>
    <dbReference type="NCBI Taxonomy" id="433286"/>
    <lineage>
        <taxon>Bacteria</taxon>
        <taxon>Bacillati</taxon>
        <taxon>Bacillota</taxon>
        <taxon>Clostridia</taxon>
        <taxon>Lachnospirales</taxon>
        <taxon>Lachnospiraceae</taxon>
        <taxon>Anaerocolumna</taxon>
    </lineage>
</organism>
<dbReference type="Proteomes" id="UP000515561">
    <property type="component" value="Chromosome"/>
</dbReference>
<dbReference type="EMBL" id="AP023367">
    <property type="protein sequence ID" value="BCJ94083.1"/>
    <property type="molecule type" value="Genomic_DNA"/>
</dbReference>
<evidence type="ECO:0000313" key="1">
    <source>
        <dbReference type="EMBL" id="BCJ94083.1"/>
    </source>
</evidence>
<dbReference type="InterPro" id="IPR021598">
    <property type="entry name" value="DUF3221"/>
</dbReference>
<dbReference type="RefSeq" id="WP_243167942.1">
    <property type="nucleotide sequence ID" value="NZ_AP023367.1"/>
</dbReference>
<dbReference type="Pfam" id="PF11518">
    <property type="entry name" value="DUF3221"/>
    <property type="match status" value="1"/>
</dbReference>
<reference evidence="1 2" key="1">
    <citation type="journal article" date="2016" name="Int. J. Syst. Evol. Microbiol.">
        <title>Descriptions of Anaerotaenia torta gen. nov., sp. nov. and Anaerocolumna cellulosilytica gen. nov., sp. nov. isolated from a methanogenic reactor of cattle waste.</title>
        <authorList>
            <person name="Uek A."/>
            <person name="Ohtaki Y."/>
            <person name="Kaku N."/>
            <person name="Ueki K."/>
        </authorList>
    </citation>
    <scope>NUCLEOTIDE SEQUENCE [LARGE SCALE GENOMIC DNA]</scope>
    <source>
        <strain evidence="1 2">SN021</strain>
    </source>
</reference>
<evidence type="ECO:0000313" key="2">
    <source>
        <dbReference type="Proteomes" id="UP000515561"/>
    </source>
</evidence>
<keyword evidence="2" id="KW-1185">Reference proteome</keyword>
<accession>A0A6S6QRV9</accession>
<dbReference type="KEGG" id="acel:acsn021_16520"/>
<sequence>MKRWYILFSFLLVTIFFTGCSKKMFTLSDLNMDFTEAVIKKESTGSFVPIEEEKAHEVYDKLKDISFVELSDSKDMKEALYTLTFKNMDKVVQEFQIIDNNTIAYKRHFYTAKDNLDLKYIEQLFEVTFQATVLAADTSLLVQPVEGSSELRSSDKIVVSYKDNTLYGTEGKSIPLEQLEPGDTIEIIYNGLIMESYPAQITADSVKVIKHNYHLSGLLAVIDAIYQEDAGLNSNINQIVLDLTDLTNLSEKEKEFLLTAVGYYYEVETRTGTYEELVEEGVLEESTYFEDGIIIKLNKTEFDEEKKILTCGISKWRSPLGAVGSNSVTAVYNGKGWKVTKENMWIS</sequence>
<proteinExistence type="predicted"/>
<name>A0A6S6QRV9_9FIRM</name>
<gene>
    <name evidence="1" type="ORF">acsn021_16520</name>
</gene>